<keyword evidence="5" id="KW-1185">Reference proteome</keyword>
<comment type="similarity">
    <text evidence="1">Belongs to the polysaccharide synthase family.</text>
</comment>
<feature type="transmembrane region" description="Helical" evidence="2">
    <location>
        <begin position="50"/>
        <end position="68"/>
    </location>
</feature>
<accession>A0A842HHE7</accession>
<comment type="caution">
    <text evidence="4">The sequence shown here is derived from an EMBL/GenBank/DDBJ whole genome shotgun (WGS) entry which is preliminary data.</text>
</comment>
<dbReference type="InterPro" id="IPR003869">
    <property type="entry name" value="Polysac_CapD-like"/>
</dbReference>
<name>A0A842HHE7_9BACT</name>
<dbReference type="AlphaFoldDB" id="A0A842HHE7"/>
<keyword evidence="2" id="KW-0812">Transmembrane</keyword>
<sequence length="620" mass="69660">MAKKINREGLVYAALIAFLCVAGFYFAYEIRWEFQVPSEPTNHQRLRVEIMLWLIPLEVVVLYAFGQFEVAAARFRSYDFFQLAMALGVTTLFLLYLWYVFGGKDCPSRGVIMINFMTTLLALTLFRGVLQYVRGDALGIDERSGFRNNRVAIYGAGFVCDSLIQELQSKRGFGMQPVTILDDNPAVIGHKYQGLRVFGGIETLSRAVARYDLDRLIIARPDISPSAIREVLLRTRRERLDTLIVPSPQELLYGQVRAEQLRPVELEDFLGRISLDTNAIEIHQLVSQNVVMVTGAGGSIGGELCRQIAAKNPSRILLVEQSEAALFVIEQELRSEGFGAILLPLLADISDHKRMEFLLDRYRPTIIFHSAAHKHVPMIELQPGEAIKNNTLATAQFARLASKYRCKRFVFISSDKAINPTSAMGASKRLAELYLQAFQTDPANETVFLAVRFGNVLGSSGSVVPIFKKQIREGGPVTVTHPDVTRYFMSIPEAVGLVLQTAILGVGGDIFVLDMGLPIKVVDVARQMIELSGFEPEVDIEIRFVGLRPGEKLFEELKHKGEEYMPTEHPRVQRYISKPGDLADLDAKLAELEGKVEHYDRNQIKQMLQRLVPEYSPYLD</sequence>
<dbReference type="PANTHER" id="PTHR43318">
    <property type="entry name" value="UDP-N-ACETYLGLUCOSAMINE 4,6-DEHYDRATASE"/>
    <property type="match status" value="1"/>
</dbReference>
<evidence type="ECO:0000259" key="3">
    <source>
        <dbReference type="Pfam" id="PF02719"/>
    </source>
</evidence>
<feature type="domain" description="Polysaccharide biosynthesis protein CapD-like" evidence="3">
    <location>
        <begin position="291"/>
        <end position="574"/>
    </location>
</feature>
<dbReference type="Pfam" id="PF02719">
    <property type="entry name" value="Polysacc_synt_2"/>
    <property type="match status" value="1"/>
</dbReference>
<proteinExistence type="inferred from homology"/>
<dbReference type="EMBL" id="JACHVB010000032">
    <property type="protein sequence ID" value="MBC2594661.1"/>
    <property type="molecule type" value="Genomic_DNA"/>
</dbReference>
<evidence type="ECO:0000313" key="5">
    <source>
        <dbReference type="Proteomes" id="UP000546464"/>
    </source>
</evidence>
<dbReference type="SUPFAM" id="SSF51735">
    <property type="entry name" value="NAD(P)-binding Rossmann-fold domains"/>
    <property type="match status" value="2"/>
</dbReference>
<evidence type="ECO:0000256" key="2">
    <source>
        <dbReference type="SAM" id="Phobius"/>
    </source>
</evidence>
<gene>
    <name evidence="4" type="ORF">H5P28_10355</name>
</gene>
<evidence type="ECO:0000313" key="4">
    <source>
        <dbReference type="EMBL" id="MBC2594661.1"/>
    </source>
</evidence>
<keyword evidence="2" id="KW-1133">Transmembrane helix</keyword>
<protein>
    <submittedName>
        <fullName evidence="4">Polysaccharide biosynthesis protein</fullName>
    </submittedName>
</protein>
<dbReference type="InterPro" id="IPR036291">
    <property type="entry name" value="NAD(P)-bd_dom_sf"/>
</dbReference>
<dbReference type="RefSeq" id="WP_185675631.1">
    <property type="nucleotide sequence ID" value="NZ_JACHVB010000032.1"/>
</dbReference>
<dbReference type="InterPro" id="IPR051203">
    <property type="entry name" value="Polysaccharide_Synthase-Rel"/>
</dbReference>
<dbReference type="PANTHER" id="PTHR43318:SF1">
    <property type="entry name" value="POLYSACCHARIDE BIOSYNTHESIS PROTEIN EPSC-RELATED"/>
    <property type="match status" value="1"/>
</dbReference>
<dbReference type="Gene3D" id="3.40.50.720">
    <property type="entry name" value="NAD(P)-binding Rossmann-like Domain"/>
    <property type="match status" value="2"/>
</dbReference>
<feature type="transmembrane region" description="Helical" evidence="2">
    <location>
        <begin position="80"/>
        <end position="99"/>
    </location>
</feature>
<dbReference type="Pfam" id="PF13727">
    <property type="entry name" value="CoA_binding_3"/>
    <property type="match status" value="1"/>
</dbReference>
<dbReference type="CDD" id="cd05237">
    <property type="entry name" value="UDP_invert_4-6DH_SDR_e"/>
    <property type="match status" value="1"/>
</dbReference>
<dbReference type="Proteomes" id="UP000546464">
    <property type="component" value="Unassembled WGS sequence"/>
</dbReference>
<keyword evidence="2" id="KW-0472">Membrane</keyword>
<feature type="transmembrane region" description="Helical" evidence="2">
    <location>
        <begin position="111"/>
        <end position="130"/>
    </location>
</feature>
<evidence type="ECO:0000256" key="1">
    <source>
        <dbReference type="ARBA" id="ARBA00007430"/>
    </source>
</evidence>
<reference evidence="4 5" key="1">
    <citation type="submission" date="2020-07" db="EMBL/GenBank/DDBJ databases">
        <authorList>
            <person name="Feng X."/>
        </authorList>
    </citation>
    <scope>NUCLEOTIDE SEQUENCE [LARGE SCALE GENOMIC DNA]</scope>
    <source>
        <strain evidence="4 5">JCM31066</strain>
    </source>
</reference>
<organism evidence="4 5">
    <name type="scientific">Ruficoccus amylovorans</name>
    <dbReference type="NCBI Taxonomy" id="1804625"/>
    <lineage>
        <taxon>Bacteria</taxon>
        <taxon>Pseudomonadati</taxon>
        <taxon>Verrucomicrobiota</taxon>
        <taxon>Opitutia</taxon>
        <taxon>Puniceicoccales</taxon>
        <taxon>Cerasicoccaceae</taxon>
        <taxon>Ruficoccus</taxon>
    </lineage>
</organism>
<feature type="transmembrane region" description="Helical" evidence="2">
    <location>
        <begin position="9"/>
        <end position="30"/>
    </location>
</feature>